<evidence type="ECO:0000313" key="2">
    <source>
        <dbReference type="Proteomes" id="UP000605986"/>
    </source>
</evidence>
<dbReference type="EMBL" id="JAADJG010000045">
    <property type="protein sequence ID" value="KAF4456832.1"/>
    <property type="molecule type" value="Genomic_DNA"/>
</dbReference>
<sequence>MAQSDIRYQAASYSPWALQTPIRRLADLTQWELYELYDLVRAWVQWKLRKTCDMKTEPITKNQRDRFFKKVFKDWNSLNRNVRVPAKKNQKDKHDTTIVVGRWSDDLPLSEKKKRKIEEEE</sequence>
<organism evidence="1 2">
    <name type="scientific">Fusarium austroafricanum</name>
    <dbReference type="NCBI Taxonomy" id="2364996"/>
    <lineage>
        <taxon>Eukaryota</taxon>
        <taxon>Fungi</taxon>
        <taxon>Dikarya</taxon>
        <taxon>Ascomycota</taxon>
        <taxon>Pezizomycotina</taxon>
        <taxon>Sordariomycetes</taxon>
        <taxon>Hypocreomycetidae</taxon>
        <taxon>Hypocreales</taxon>
        <taxon>Nectriaceae</taxon>
        <taxon>Fusarium</taxon>
        <taxon>Fusarium concolor species complex</taxon>
    </lineage>
</organism>
<evidence type="ECO:0000313" key="1">
    <source>
        <dbReference type="EMBL" id="KAF4456832.1"/>
    </source>
</evidence>
<reference evidence="1" key="1">
    <citation type="submission" date="2020-01" db="EMBL/GenBank/DDBJ databases">
        <title>Identification and distribution of gene clusters putatively required for synthesis of sphingolipid metabolism inhibitors in phylogenetically diverse species of the filamentous fungus Fusarium.</title>
        <authorList>
            <person name="Kim H.-S."/>
            <person name="Busman M."/>
            <person name="Brown D.W."/>
            <person name="Divon H."/>
            <person name="Uhlig S."/>
            <person name="Proctor R.H."/>
        </authorList>
    </citation>
    <scope>NUCLEOTIDE SEQUENCE</scope>
    <source>
        <strain evidence="1">NRRL 53441</strain>
    </source>
</reference>
<accession>A0A8H4KT68</accession>
<keyword evidence="2" id="KW-1185">Reference proteome</keyword>
<dbReference type="OrthoDB" id="5106484at2759"/>
<proteinExistence type="predicted"/>
<comment type="caution">
    <text evidence="1">The sequence shown here is derived from an EMBL/GenBank/DDBJ whole genome shotgun (WGS) entry which is preliminary data.</text>
</comment>
<dbReference type="AlphaFoldDB" id="A0A8H4KT68"/>
<name>A0A8H4KT68_9HYPO</name>
<protein>
    <submittedName>
        <fullName evidence="1">Uncharacterized protein</fullName>
    </submittedName>
</protein>
<dbReference type="Proteomes" id="UP000605986">
    <property type="component" value="Unassembled WGS sequence"/>
</dbReference>
<gene>
    <name evidence="1" type="ORF">F53441_1129</name>
</gene>